<dbReference type="Pfam" id="PF25600">
    <property type="entry name" value="TRIM_CC"/>
    <property type="match status" value="1"/>
</dbReference>
<evidence type="ECO:0000256" key="4">
    <source>
        <dbReference type="ARBA" id="ARBA00022723"/>
    </source>
</evidence>
<dbReference type="PROSITE" id="PS00518">
    <property type="entry name" value="ZF_RING_1"/>
    <property type="match status" value="1"/>
</dbReference>
<evidence type="ECO:0000256" key="9">
    <source>
        <dbReference type="PROSITE-ProRule" id="PRU00024"/>
    </source>
</evidence>
<evidence type="ECO:0000256" key="8">
    <source>
        <dbReference type="ARBA" id="ARBA00034460"/>
    </source>
</evidence>
<dbReference type="SUPFAM" id="SSF57845">
    <property type="entry name" value="B-box zinc-binding domain"/>
    <property type="match status" value="1"/>
</dbReference>
<dbReference type="InterPro" id="IPR003879">
    <property type="entry name" value="Butyrophylin_SPRY"/>
</dbReference>
<feature type="domain" description="B30.2/SPRY" evidence="13">
    <location>
        <begin position="330"/>
        <end position="527"/>
    </location>
</feature>
<reference evidence="14" key="1">
    <citation type="submission" date="2025-08" db="UniProtKB">
        <authorList>
            <consortium name="Ensembl"/>
        </authorList>
    </citation>
    <scope>IDENTIFICATION</scope>
</reference>
<feature type="coiled-coil region" evidence="10">
    <location>
        <begin position="142"/>
        <end position="180"/>
    </location>
</feature>
<reference evidence="14" key="2">
    <citation type="submission" date="2025-09" db="UniProtKB">
        <authorList>
            <consortium name="Ensembl"/>
        </authorList>
    </citation>
    <scope>IDENTIFICATION</scope>
</reference>
<evidence type="ECO:0000256" key="7">
    <source>
        <dbReference type="ARBA" id="ARBA00022859"/>
    </source>
</evidence>
<dbReference type="Pfam" id="PF00622">
    <property type="entry name" value="SPRY"/>
    <property type="match status" value="1"/>
</dbReference>
<keyword evidence="15" id="KW-1185">Reference proteome</keyword>
<dbReference type="PROSITE" id="PS50188">
    <property type="entry name" value="B302_SPRY"/>
    <property type="match status" value="1"/>
</dbReference>
<sequence>MDSSGSQKLEEKLTCCICLEMFTIPVTVPCGHSFCEKCINSHWDKEEQGLKSGQKICTCPECRKLFPERPKLCKTVQLENLVELLKLEEFPPGVSEGEMRKAAGSRARLCPSHGRPLELYCVTEKRCICCVCTVRSCQKHQRALFEERRKAQEKSIKETLEEKRKEAEKIVAEIEKLEQQMNHVTVFSMKFKSGILQKFNSLMETLKECQKVVSEMVTSEHAALLKQMQENQNCLQHHLENITQYNRTAEALMSSVDDVLFLEEQHLLSPSSKLEVPAVIQLDLDKNANTITKFFTEFFKLLEALQSNLLNPQMDGRKIRFEPKVFVKRMPGPCLSENELRTKLLKDQQNLTFDPVTANKYLQISSNNQKATHPQVFQKPKPNDSQRFEPWQVMCTQNFSQGSHYWEVELSNHSVIVGVACKTFTRLKQAHQKFTIGLDKLSWGLHIQEDNYVAWYNDKSTKIKEPLCKFIGVLLDCDQGTTSFYSVDNNMKCLHVFHTIFMEPLVPIFWLCEGTAVTLCQRPPSQIIIDEKTPDLQV</sequence>
<keyword evidence="7" id="KW-0391">Immunity</keyword>
<dbReference type="InterPro" id="IPR043136">
    <property type="entry name" value="B30.2/SPRY_sf"/>
</dbReference>
<dbReference type="InterPro" id="IPR001870">
    <property type="entry name" value="B30.2/SPRY"/>
</dbReference>
<keyword evidence="3" id="KW-0800">Toxin</keyword>
<feature type="domain" description="RING-type" evidence="11">
    <location>
        <begin position="15"/>
        <end position="63"/>
    </location>
</feature>
<dbReference type="InterPro" id="IPR051051">
    <property type="entry name" value="E3_ubiq-ligase_TRIM/RNF"/>
</dbReference>
<dbReference type="Proteomes" id="UP000694406">
    <property type="component" value="Unplaced"/>
</dbReference>
<dbReference type="InterPro" id="IPR001841">
    <property type="entry name" value="Znf_RING"/>
</dbReference>
<dbReference type="Gene3D" id="3.30.40.10">
    <property type="entry name" value="Zinc/RING finger domain, C3HC4 (zinc finger)"/>
    <property type="match status" value="1"/>
</dbReference>
<feature type="domain" description="B box-type" evidence="12">
    <location>
        <begin position="105"/>
        <end position="151"/>
    </location>
</feature>
<keyword evidence="5 9" id="KW-0863">Zinc-finger</keyword>
<evidence type="ECO:0000259" key="13">
    <source>
        <dbReference type="PROSITE" id="PS50188"/>
    </source>
</evidence>
<dbReference type="SUPFAM" id="SSF57850">
    <property type="entry name" value="RING/U-box"/>
    <property type="match status" value="1"/>
</dbReference>
<dbReference type="PANTHER" id="PTHR25465:SF14">
    <property type="entry name" value="E3 UBIQUITIN-PROTEIN LIGASE TRIM65"/>
    <property type="match status" value="1"/>
</dbReference>
<dbReference type="GO" id="GO:0005737">
    <property type="term" value="C:cytoplasm"/>
    <property type="evidence" value="ECO:0007669"/>
    <property type="project" value="UniProtKB-ARBA"/>
</dbReference>
<dbReference type="InterPro" id="IPR013320">
    <property type="entry name" value="ConA-like_dom_sf"/>
</dbReference>
<dbReference type="InterPro" id="IPR027370">
    <property type="entry name" value="Znf-RING_euk"/>
</dbReference>
<dbReference type="Pfam" id="PF13445">
    <property type="entry name" value="zf-RING_UBOX"/>
    <property type="match status" value="1"/>
</dbReference>
<protein>
    <recommendedName>
        <fullName evidence="16">Tripartite motif-containing protein 65</fullName>
    </recommendedName>
</protein>
<accession>A0A8C5REZ1</accession>
<dbReference type="Ensembl" id="ENSLLTT00000001440.1">
    <property type="protein sequence ID" value="ENSLLTP00000001387.1"/>
    <property type="gene ID" value="ENSLLTG00000001084.1"/>
</dbReference>
<name>A0A8C5REZ1_LATLA</name>
<keyword evidence="4" id="KW-0479">Metal-binding</keyword>
<dbReference type="InterPro" id="IPR000315">
    <property type="entry name" value="Znf_B-box"/>
</dbReference>
<organism evidence="14 15">
    <name type="scientific">Laticauda laticaudata</name>
    <name type="common">Blue-ringed sea krait</name>
    <name type="synonym">Blue-lipped sea krait</name>
    <dbReference type="NCBI Taxonomy" id="8630"/>
    <lineage>
        <taxon>Eukaryota</taxon>
        <taxon>Metazoa</taxon>
        <taxon>Chordata</taxon>
        <taxon>Craniata</taxon>
        <taxon>Vertebrata</taxon>
        <taxon>Euteleostomi</taxon>
        <taxon>Lepidosauria</taxon>
        <taxon>Squamata</taxon>
        <taxon>Bifurcata</taxon>
        <taxon>Unidentata</taxon>
        <taxon>Episquamata</taxon>
        <taxon>Toxicofera</taxon>
        <taxon>Serpentes</taxon>
        <taxon>Colubroidea</taxon>
        <taxon>Elapidae</taxon>
        <taxon>Laticaudinae</taxon>
        <taxon>Laticauda</taxon>
    </lineage>
</organism>
<comment type="function">
    <text evidence="8">Neurotoxin that produces dose-dependent hypolocomotion and hyperalgesia in mice. May directly act on the central nervous system, as it is 6500-fold more potent when administered intracerebroventricularly than intraperitoneal.</text>
</comment>
<keyword evidence="10" id="KW-0175">Coiled coil</keyword>
<keyword evidence="6" id="KW-0862">Zinc</keyword>
<dbReference type="PANTHER" id="PTHR25465">
    <property type="entry name" value="B-BOX DOMAIN CONTAINING"/>
    <property type="match status" value="1"/>
</dbReference>
<dbReference type="PRINTS" id="PR01407">
    <property type="entry name" value="BUTYPHLNCDUF"/>
</dbReference>
<dbReference type="CDD" id="cd19835">
    <property type="entry name" value="Bbox2_TRIM65_C-IV"/>
    <property type="match status" value="1"/>
</dbReference>
<evidence type="ECO:0000256" key="6">
    <source>
        <dbReference type="ARBA" id="ARBA00022833"/>
    </source>
</evidence>
<evidence type="ECO:0000256" key="5">
    <source>
        <dbReference type="ARBA" id="ARBA00022771"/>
    </source>
</evidence>
<dbReference type="SMART" id="SM00589">
    <property type="entry name" value="PRY"/>
    <property type="match status" value="1"/>
</dbReference>
<dbReference type="InterPro" id="IPR013083">
    <property type="entry name" value="Znf_RING/FYVE/PHD"/>
</dbReference>
<dbReference type="InterPro" id="IPR006574">
    <property type="entry name" value="PRY"/>
</dbReference>
<evidence type="ECO:0000259" key="12">
    <source>
        <dbReference type="PROSITE" id="PS50119"/>
    </source>
</evidence>
<evidence type="ECO:0000256" key="10">
    <source>
        <dbReference type="SAM" id="Coils"/>
    </source>
</evidence>
<keyword evidence="2" id="KW-0399">Innate immunity</keyword>
<proteinExistence type="inferred from homology"/>
<dbReference type="Gene3D" id="2.60.120.920">
    <property type="match status" value="1"/>
</dbReference>
<evidence type="ECO:0000256" key="2">
    <source>
        <dbReference type="ARBA" id="ARBA00022588"/>
    </source>
</evidence>
<dbReference type="SMART" id="SM00449">
    <property type="entry name" value="SPRY"/>
    <property type="match status" value="1"/>
</dbReference>
<dbReference type="SMART" id="SM00184">
    <property type="entry name" value="RING"/>
    <property type="match status" value="1"/>
</dbReference>
<dbReference type="SMART" id="SM00336">
    <property type="entry name" value="BBOX"/>
    <property type="match status" value="1"/>
</dbReference>
<evidence type="ECO:0000256" key="3">
    <source>
        <dbReference type="ARBA" id="ARBA00022699"/>
    </source>
</evidence>
<dbReference type="InterPro" id="IPR017907">
    <property type="entry name" value="Znf_RING_CS"/>
</dbReference>
<evidence type="ECO:0000313" key="14">
    <source>
        <dbReference type="Ensembl" id="ENSLLTP00000001387.1"/>
    </source>
</evidence>
<dbReference type="AlphaFoldDB" id="A0A8C5REZ1"/>
<comment type="similarity">
    <text evidence="1">Belongs to the ohanin/vespryn family.</text>
</comment>
<evidence type="ECO:0008006" key="16">
    <source>
        <dbReference type="Google" id="ProtNLM"/>
    </source>
</evidence>
<evidence type="ECO:0000259" key="11">
    <source>
        <dbReference type="PROSITE" id="PS50089"/>
    </source>
</evidence>
<dbReference type="GeneTree" id="ENSGT00940000165001"/>
<dbReference type="SUPFAM" id="SSF49899">
    <property type="entry name" value="Concanavalin A-like lectins/glucanases"/>
    <property type="match status" value="1"/>
</dbReference>
<evidence type="ECO:0000313" key="15">
    <source>
        <dbReference type="Proteomes" id="UP000694406"/>
    </source>
</evidence>
<dbReference type="PROSITE" id="PS50089">
    <property type="entry name" value="ZF_RING_2"/>
    <property type="match status" value="1"/>
</dbReference>
<dbReference type="GO" id="GO:0045087">
    <property type="term" value="P:innate immune response"/>
    <property type="evidence" value="ECO:0007669"/>
    <property type="project" value="UniProtKB-KW"/>
</dbReference>
<evidence type="ECO:0000256" key="1">
    <source>
        <dbReference type="ARBA" id="ARBA00009651"/>
    </source>
</evidence>
<keyword evidence="3" id="KW-0528">Neurotoxin</keyword>
<dbReference type="InterPro" id="IPR003877">
    <property type="entry name" value="SPRY_dom"/>
</dbReference>
<dbReference type="GO" id="GO:0008270">
    <property type="term" value="F:zinc ion binding"/>
    <property type="evidence" value="ECO:0007669"/>
    <property type="project" value="UniProtKB-KW"/>
</dbReference>
<dbReference type="Gene3D" id="3.30.160.60">
    <property type="entry name" value="Classic Zinc Finger"/>
    <property type="match status" value="1"/>
</dbReference>
<dbReference type="InterPro" id="IPR058030">
    <property type="entry name" value="TRIM8/14/16/25/29/45/65_CC"/>
</dbReference>
<dbReference type="PROSITE" id="PS50119">
    <property type="entry name" value="ZF_BBOX"/>
    <property type="match status" value="1"/>
</dbReference>